<keyword evidence="2" id="KW-0732">Signal</keyword>
<dbReference type="GeneID" id="92206697"/>
<keyword evidence="4" id="KW-1185">Reference proteome</keyword>
<dbReference type="Proteomes" id="UP001497383">
    <property type="component" value="Chromosome 2"/>
</dbReference>
<evidence type="ECO:0000313" key="4">
    <source>
        <dbReference type="Proteomes" id="UP001497383"/>
    </source>
</evidence>
<feature type="coiled-coil region" evidence="1">
    <location>
        <begin position="81"/>
        <end position="108"/>
    </location>
</feature>
<reference evidence="3 4" key="1">
    <citation type="submission" date="2024-03" db="EMBL/GenBank/DDBJ databases">
        <authorList>
            <person name="Brejova B."/>
        </authorList>
    </citation>
    <scope>NUCLEOTIDE SEQUENCE [LARGE SCALE GENOMIC DNA]</scope>
    <source>
        <strain evidence="3 4">CBS 14171</strain>
    </source>
</reference>
<feature type="chain" id="PRO_5046105367" evidence="2">
    <location>
        <begin position="19"/>
        <end position="135"/>
    </location>
</feature>
<proteinExistence type="predicted"/>
<evidence type="ECO:0000256" key="2">
    <source>
        <dbReference type="SAM" id="SignalP"/>
    </source>
</evidence>
<gene>
    <name evidence="3" type="ORF">LODBEIA_P15010</name>
</gene>
<sequence>MKLSTTFLIATLAAIIQAAPIEDTVSSTSHGCTDEPVEKHLQLSNFKEPAFQSTLLGNGFVQSLNAYLVRFVYGDSYAVEKRNLEPLIEELEAEKAKIIQEVEGLLGKSKRNLEPLIEELEAKKAKIIQEVEGLF</sequence>
<name>A0ABP0ZM52_9ASCO</name>
<dbReference type="EMBL" id="OZ022406">
    <property type="protein sequence ID" value="CAK9437046.1"/>
    <property type="molecule type" value="Genomic_DNA"/>
</dbReference>
<evidence type="ECO:0000256" key="1">
    <source>
        <dbReference type="SAM" id="Coils"/>
    </source>
</evidence>
<accession>A0ABP0ZM52</accession>
<organism evidence="3 4">
    <name type="scientific">Lodderomyces beijingensis</name>
    <dbReference type="NCBI Taxonomy" id="1775926"/>
    <lineage>
        <taxon>Eukaryota</taxon>
        <taxon>Fungi</taxon>
        <taxon>Dikarya</taxon>
        <taxon>Ascomycota</taxon>
        <taxon>Saccharomycotina</taxon>
        <taxon>Pichiomycetes</taxon>
        <taxon>Debaryomycetaceae</taxon>
        <taxon>Candida/Lodderomyces clade</taxon>
        <taxon>Lodderomyces</taxon>
    </lineage>
</organism>
<evidence type="ECO:0000313" key="3">
    <source>
        <dbReference type="EMBL" id="CAK9437046.1"/>
    </source>
</evidence>
<protein>
    <submittedName>
        <fullName evidence="3">Uncharacterized protein</fullName>
    </submittedName>
</protein>
<keyword evidence="1" id="KW-0175">Coiled coil</keyword>
<dbReference type="RefSeq" id="XP_066828439.1">
    <property type="nucleotide sequence ID" value="XM_066971397.1"/>
</dbReference>
<feature type="signal peptide" evidence="2">
    <location>
        <begin position="1"/>
        <end position="18"/>
    </location>
</feature>